<sequence>MSETTTLQDTATADSGKWGQYYDPVLAQSPVIQKIIAESCSMNGGTAAVLLQIASRGVGLGVAAHSSFTKRPVERARRSLVYIYAMAFGTQAERRIVTDATHRAHSRVKGANYDADDVDLQLWVAATMYWSLITGYEEIFGKLDEDMAEQAYKEFSVMATGLRVPPGRWPKDRRAFQEYWDKTIAELDITQPAKAVAQDVIYPAGHLPSWGLWLYAKVTGPSTRIMTTELLPERIRNEFGMPSTVYTRTMYGLSRGMNRLLYPWLPESVRHYPKNHYMQDFRSRVERGARL</sequence>
<dbReference type="GeneID" id="19269766"/>
<dbReference type="Pfam" id="PF09995">
    <property type="entry name" value="MPAB_Lcp_cat"/>
    <property type="match status" value="1"/>
</dbReference>
<dbReference type="EMBL" id="KI912111">
    <property type="protein sequence ID" value="ETS82877.1"/>
    <property type="molecule type" value="Genomic_DNA"/>
</dbReference>
<dbReference type="KEGG" id="pfy:PFICI_04753"/>
<dbReference type="InParanoid" id="W3XBS5"/>
<name>W3XBS5_PESFW</name>
<keyword evidence="3" id="KW-1185">Reference proteome</keyword>
<dbReference type="Proteomes" id="UP000030651">
    <property type="component" value="Unassembled WGS sequence"/>
</dbReference>
<dbReference type="GO" id="GO:0016491">
    <property type="term" value="F:oxidoreductase activity"/>
    <property type="evidence" value="ECO:0007669"/>
    <property type="project" value="InterPro"/>
</dbReference>
<dbReference type="PANTHER" id="PTHR36151:SF3">
    <property type="entry name" value="ER-BOUND OXYGENASE MPAB_MPAB'_RUBBER OXYGENASE CATALYTIC DOMAIN-CONTAINING PROTEIN"/>
    <property type="match status" value="1"/>
</dbReference>
<accession>W3XBS5</accession>
<evidence type="ECO:0000313" key="2">
    <source>
        <dbReference type="EMBL" id="ETS82877.1"/>
    </source>
</evidence>
<dbReference type="STRING" id="1229662.W3XBS5"/>
<evidence type="ECO:0000313" key="3">
    <source>
        <dbReference type="Proteomes" id="UP000030651"/>
    </source>
</evidence>
<organism evidence="2 3">
    <name type="scientific">Pestalotiopsis fici (strain W106-1 / CGMCC3.15140)</name>
    <dbReference type="NCBI Taxonomy" id="1229662"/>
    <lineage>
        <taxon>Eukaryota</taxon>
        <taxon>Fungi</taxon>
        <taxon>Dikarya</taxon>
        <taxon>Ascomycota</taxon>
        <taxon>Pezizomycotina</taxon>
        <taxon>Sordariomycetes</taxon>
        <taxon>Xylariomycetidae</taxon>
        <taxon>Amphisphaeriales</taxon>
        <taxon>Sporocadaceae</taxon>
        <taxon>Pestalotiopsis</taxon>
    </lineage>
</organism>
<dbReference type="OrthoDB" id="5131368at2759"/>
<dbReference type="HOGENOM" id="CLU_059206_3_1_1"/>
<reference evidence="3" key="1">
    <citation type="journal article" date="2015" name="BMC Genomics">
        <title>Genomic and transcriptomic analysis of the endophytic fungus Pestalotiopsis fici reveals its lifestyle and high potential for synthesis of natural products.</title>
        <authorList>
            <person name="Wang X."/>
            <person name="Zhang X."/>
            <person name="Liu L."/>
            <person name="Xiang M."/>
            <person name="Wang W."/>
            <person name="Sun X."/>
            <person name="Che Y."/>
            <person name="Guo L."/>
            <person name="Liu G."/>
            <person name="Guo L."/>
            <person name="Wang C."/>
            <person name="Yin W.B."/>
            <person name="Stadler M."/>
            <person name="Zhang X."/>
            <person name="Liu X."/>
        </authorList>
    </citation>
    <scope>NUCLEOTIDE SEQUENCE [LARGE SCALE GENOMIC DNA]</scope>
    <source>
        <strain evidence="3">W106-1 / CGMCC3.15140</strain>
    </source>
</reference>
<dbReference type="RefSeq" id="XP_007831525.1">
    <property type="nucleotide sequence ID" value="XM_007833334.1"/>
</dbReference>
<gene>
    <name evidence="2" type="ORF">PFICI_04753</name>
</gene>
<dbReference type="InterPro" id="IPR018713">
    <property type="entry name" value="MPAB/Lcp_cat_dom"/>
</dbReference>
<feature type="domain" description="ER-bound oxygenase mpaB/mpaB'/Rubber oxygenase catalytic" evidence="1">
    <location>
        <begin position="40"/>
        <end position="251"/>
    </location>
</feature>
<evidence type="ECO:0000259" key="1">
    <source>
        <dbReference type="Pfam" id="PF09995"/>
    </source>
</evidence>
<dbReference type="AlphaFoldDB" id="W3XBS5"/>
<proteinExistence type="predicted"/>
<dbReference type="PANTHER" id="PTHR36151">
    <property type="entry name" value="BLR2777 PROTEIN"/>
    <property type="match status" value="1"/>
</dbReference>
<dbReference type="eggNOG" id="ENOG502SKT5">
    <property type="taxonomic scope" value="Eukaryota"/>
</dbReference>
<protein>
    <recommendedName>
        <fullName evidence="1">ER-bound oxygenase mpaB/mpaB'/Rubber oxygenase catalytic domain-containing protein</fullName>
    </recommendedName>
</protein>